<dbReference type="Gene3D" id="1.20.120.160">
    <property type="entry name" value="HPT domain"/>
    <property type="match status" value="1"/>
</dbReference>
<proteinExistence type="predicted"/>
<name>A0A1Y5HQB6_OLEAN</name>
<organism evidence="1 2">
    <name type="scientific">Oleispira antarctica</name>
    <dbReference type="NCBI Taxonomy" id="188908"/>
    <lineage>
        <taxon>Bacteria</taxon>
        <taxon>Pseudomonadati</taxon>
        <taxon>Pseudomonadota</taxon>
        <taxon>Gammaproteobacteria</taxon>
        <taxon>Oceanospirillales</taxon>
        <taxon>Oceanospirillaceae</taxon>
        <taxon>Oleispira</taxon>
    </lineage>
</organism>
<accession>A0A1Y5HQB6</accession>
<gene>
    <name evidence="1" type="ORF">A9R00_10740</name>
</gene>
<sequence length="113" mass="12689">MEEKELKDQYRQQIPTLLAELESSAKKWKKELDHGSFDLFFTKVLDISGSANMFGQTSIGAVAATLQSEMSPFFGSNNLPSKTDNKRILGITKQLMSMMQQPTGDQNTDIREV</sequence>
<dbReference type="Proteomes" id="UP000227088">
    <property type="component" value="Unassembled WGS sequence"/>
</dbReference>
<dbReference type="EMBL" id="MABE01000617">
    <property type="protein sequence ID" value="OUS38054.1"/>
    <property type="molecule type" value="Genomic_DNA"/>
</dbReference>
<reference evidence="2" key="1">
    <citation type="journal article" date="2017" name="Proc. Natl. Acad. Sci. U.S.A.">
        <title>Simulation of Deepwater Horizon oil plume reveals substrate specialization within a complex community of hydrocarbon degraders.</title>
        <authorList>
            <person name="Hu P."/>
            <person name="Dubinsky E.A."/>
            <person name="Probst A.J."/>
            <person name="Wang J."/>
            <person name="Sieber C.M.K."/>
            <person name="Tom L.M."/>
            <person name="Gardinali P."/>
            <person name="Banfield J.F."/>
            <person name="Atlas R.M."/>
            <person name="Andersen G.L."/>
        </authorList>
    </citation>
    <scope>NUCLEOTIDE SEQUENCE [LARGE SCALE GENOMIC DNA]</scope>
</reference>
<dbReference type="InterPro" id="IPR036641">
    <property type="entry name" value="HPT_dom_sf"/>
</dbReference>
<dbReference type="GO" id="GO:0000160">
    <property type="term" value="P:phosphorelay signal transduction system"/>
    <property type="evidence" value="ECO:0007669"/>
    <property type="project" value="InterPro"/>
</dbReference>
<feature type="non-terminal residue" evidence="1">
    <location>
        <position position="113"/>
    </location>
</feature>
<dbReference type="SUPFAM" id="SSF47226">
    <property type="entry name" value="Histidine-containing phosphotransfer domain, HPT domain"/>
    <property type="match status" value="1"/>
</dbReference>
<dbReference type="AlphaFoldDB" id="A0A1Y5HQB6"/>
<evidence type="ECO:0000313" key="1">
    <source>
        <dbReference type="EMBL" id="OUS38054.1"/>
    </source>
</evidence>
<comment type="caution">
    <text evidence="1">The sequence shown here is derived from an EMBL/GenBank/DDBJ whole genome shotgun (WGS) entry which is preliminary data.</text>
</comment>
<protein>
    <submittedName>
        <fullName evidence="1">Uncharacterized protein</fullName>
    </submittedName>
</protein>
<evidence type="ECO:0000313" key="2">
    <source>
        <dbReference type="Proteomes" id="UP000227088"/>
    </source>
</evidence>